<keyword evidence="1" id="KW-0732">Signal</keyword>
<accession>A0A0N5CWR9</accession>
<evidence type="ECO:0000313" key="2">
    <source>
        <dbReference type="EMBL" id="VDN01953.1"/>
    </source>
</evidence>
<feature type="signal peptide" evidence="1">
    <location>
        <begin position="1"/>
        <end position="20"/>
    </location>
</feature>
<evidence type="ECO:0000313" key="4">
    <source>
        <dbReference type="WBParaSite" id="TCLT_0000480001-mRNA-1"/>
    </source>
</evidence>
<evidence type="ECO:0000256" key="1">
    <source>
        <dbReference type="SAM" id="SignalP"/>
    </source>
</evidence>
<dbReference type="WBParaSite" id="TCLT_0000480001-mRNA-1">
    <property type="protein sequence ID" value="TCLT_0000480001-mRNA-1"/>
    <property type="gene ID" value="TCLT_0000480001"/>
</dbReference>
<name>A0A0N5CWR9_THECL</name>
<reference evidence="2 3" key="2">
    <citation type="submission" date="2018-11" db="EMBL/GenBank/DDBJ databases">
        <authorList>
            <consortium name="Pathogen Informatics"/>
        </authorList>
    </citation>
    <scope>NUCLEOTIDE SEQUENCE [LARGE SCALE GENOMIC DNA]</scope>
</reference>
<protein>
    <submittedName>
        <fullName evidence="4">RxLR effector protein</fullName>
    </submittedName>
</protein>
<evidence type="ECO:0000313" key="3">
    <source>
        <dbReference type="Proteomes" id="UP000276776"/>
    </source>
</evidence>
<dbReference type="AlphaFoldDB" id="A0A0N5CWR9"/>
<dbReference type="Proteomes" id="UP000276776">
    <property type="component" value="Unassembled WGS sequence"/>
</dbReference>
<keyword evidence="3" id="KW-1185">Reference proteome</keyword>
<gene>
    <name evidence="2" type="ORF">TCLT_LOCUS4789</name>
</gene>
<reference evidence="4" key="1">
    <citation type="submission" date="2017-02" db="UniProtKB">
        <authorList>
            <consortium name="WormBaseParasite"/>
        </authorList>
    </citation>
    <scope>IDENTIFICATION</scope>
</reference>
<proteinExistence type="predicted"/>
<feature type="chain" id="PRO_5043126573" evidence="1">
    <location>
        <begin position="21"/>
        <end position="85"/>
    </location>
</feature>
<organism evidence="4">
    <name type="scientific">Thelazia callipaeda</name>
    <name type="common">Oriental eyeworm</name>
    <name type="synonym">Parasitic nematode</name>
    <dbReference type="NCBI Taxonomy" id="103827"/>
    <lineage>
        <taxon>Eukaryota</taxon>
        <taxon>Metazoa</taxon>
        <taxon>Ecdysozoa</taxon>
        <taxon>Nematoda</taxon>
        <taxon>Chromadorea</taxon>
        <taxon>Rhabditida</taxon>
        <taxon>Spirurina</taxon>
        <taxon>Spiruromorpha</taxon>
        <taxon>Thelazioidea</taxon>
        <taxon>Thelaziidae</taxon>
        <taxon>Thelazia</taxon>
    </lineage>
</organism>
<sequence length="85" mass="9693">MKLLPVFIIILLSISLTSYALLAVNGNELLLKTHGAVRARRVRDVDDNQPNENYGATRRLLRHEAQMMKKAKSILKNKKYKTIST</sequence>
<dbReference type="EMBL" id="UYYF01004304">
    <property type="protein sequence ID" value="VDN01953.1"/>
    <property type="molecule type" value="Genomic_DNA"/>
</dbReference>